<proteinExistence type="predicted"/>
<sequence length="97" mass="11505">MATQLNGIVPCCFTLSGIQIVYLNPSNRSNVDDLRKFRNKEFAHMPRSHLFDRDFQKKLDEVLRKVDELKQELKEKKKELLEKDKELLEEGTKQEKN</sequence>
<feature type="coiled-coil region" evidence="1">
    <location>
        <begin position="52"/>
        <end position="90"/>
    </location>
</feature>
<keyword evidence="3" id="KW-1185">Reference proteome</keyword>
<evidence type="ECO:0000256" key="1">
    <source>
        <dbReference type="SAM" id="Coils"/>
    </source>
</evidence>
<organism evidence="2 3">
    <name type="scientific">Pocillopora meandrina</name>
    <dbReference type="NCBI Taxonomy" id="46732"/>
    <lineage>
        <taxon>Eukaryota</taxon>
        <taxon>Metazoa</taxon>
        <taxon>Cnidaria</taxon>
        <taxon>Anthozoa</taxon>
        <taxon>Hexacorallia</taxon>
        <taxon>Scleractinia</taxon>
        <taxon>Astrocoeniina</taxon>
        <taxon>Pocilloporidae</taxon>
        <taxon>Pocillopora</taxon>
    </lineage>
</organism>
<protein>
    <submittedName>
        <fullName evidence="2">Uncharacterized protein</fullName>
    </submittedName>
</protein>
<accession>A0AAU9Y386</accession>
<keyword evidence="1" id="KW-0175">Coiled coil</keyword>
<dbReference type="EMBL" id="CALNXJ010000107">
    <property type="protein sequence ID" value="CAH3164725.1"/>
    <property type="molecule type" value="Genomic_DNA"/>
</dbReference>
<evidence type="ECO:0000313" key="3">
    <source>
        <dbReference type="Proteomes" id="UP001159428"/>
    </source>
</evidence>
<comment type="caution">
    <text evidence="2">The sequence shown here is derived from an EMBL/GenBank/DDBJ whole genome shotgun (WGS) entry which is preliminary data.</text>
</comment>
<evidence type="ECO:0000313" key="2">
    <source>
        <dbReference type="EMBL" id="CAH3164725.1"/>
    </source>
</evidence>
<dbReference type="AlphaFoldDB" id="A0AAU9Y386"/>
<name>A0AAU9Y386_9CNID</name>
<reference evidence="2 3" key="1">
    <citation type="submission" date="2022-05" db="EMBL/GenBank/DDBJ databases">
        <authorList>
            <consortium name="Genoscope - CEA"/>
            <person name="William W."/>
        </authorList>
    </citation>
    <scope>NUCLEOTIDE SEQUENCE [LARGE SCALE GENOMIC DNA]</scope>
</reference>
<dbReference type="Proteomes" id="UP001159428">
    <property type="component" value="Unassembled WGS sequence"/>
</dbReference>
<gene>
    <name evidence="2" type="ORF">PMEA_00002383</name>
</gene>